<feature type="domain" description="C2H2-type" evidence="1">
    <location>
        <begin position="50"/>
        <end position="72"/>
    </location>
</feature>
<organism evidence="2 3">
    <name type="scientific">Penaeus vannamei</name>
    <name type="common">Whiteleg shrimp</name>
    <name type="synonym">Litopenaeus vannamei</name>
    <dbReference type="NCBI Taxonomy" id="6689"/>
    <lineage>
        <taxon>Eukaryota</taxon>
        <taxon>Metazoa</taxon>
        <taxon>Ecdysozoa</taxon>
        <taxon>Arthropoda</taxon>
        <taxon>Crustacea</taxon>
        <taxon>Multicrustacea</taxon>
        <taxon>Malacostraca</taxon>
        <taxon>Eumalacostraca</taxon>
        <taxon>Eucarida</taxon>
        <taxon>Decapoda</taxon>
        <taxon>Dendrobranchiata</taxon>
        <taxon>Penaeoidea</taxon>
        <taxon>Penaeidae</taxon>
        <taxon>Penaeus</taxon>
    </lineage>
</organism>
<reference evidence="2 3" key="1">
    <citation type="submission" date="2018-04" db="EMBL/GenBank/DDBJ databases">
        <authorList>
            <person name="Zhang X."/>
            <person name="Yuan J."/>
            <person name="Li F."/>
            <person name="Xiang J."/>
        </authorList>
    </citation>
    <scope>NUCLEOTIDE SEQUENCE [LARGE SCALE GENOMIC DNA]</scope>
    <source>
        <tissue evidence="2">Muscle</tissue>
    </source>
</reference>
<keyword evidence="3" id="KW-1185">Reference proteome</keyword>
<dbReference type="Proteomes" id="UP000283509">
    <property type="component" value="Unassembled WGS sequence"/>
</dbReference>
<dbReference type="AlphaFoldDB" id="A0A423T9J6"/>
<sequence>MEEATEMMRSFSDCAYQIHMKDAFQRATQRLFGEAFTITLNMQDRMQFYCTVCNKEMNCVNSVTEHTHSGAHQKYKLLTSSTQAVGLQMVEEFRVNSASKTYFKCNLCGAHGRMDSMYYHLIGVKHTEKYIRRRVNIEESVLHSKTREEKQQGKHMFPNEWIAVSQPRGNEVIKVFDGYPGRESQDGKDNNKCDKLEKVDSKDRACQTRCENPLDNIMIILSTYHNMMLDDNFALSGPDQVLSCMQMMFPLAETVYEVTTENMKRQTDMRLLQKQHSIKQNLNKFLGLMQHVLIPKAERDCQASSKTD</sequence>
<dbReference type="PROSITE" id="PS00028">
    <property type="entry name" value="ZINC_FINGER_C2H2_1"/>
    <property type="match status" value="1"/>
</dbReference>
<gene>
    <name evidence="2" type="ORF">C7M84_008447</name>
</gene>
<name>A0A423T9J6_PENVA</name>
<dbReference type="OrthoDB" id="6360990at2759"/>
<accession>A0A423T9J6</accession>
<proteinExistence type="predicted"/>
<protein>
    <recommendedName>
        <fullName evidence="1">C2H2-type domain-containing protein</fullName>
    </recommendedName>
</protein>
<dbReference type="EMBL" id="QCYY01002062">
    <property type="protein sequence ID" value="ROT73131.1"/>
    <property type="molecule type" value="Genomic_DNA"/>
</dbReference>
<comment type="caution">
    <text evidence="2">The sequence shown here is derived from an EMBL/GenBank/DDBJ whole genome shotgun (WGS) entry which is preliminary data.</text>
</comment>
<reference evidence="2 3" key="2">
    <citation type="submission" date="2019-01" db="EMBL/GenBank/DDBJ databases">
        <title>The decoding of complex shrimp genome reveals the adaptation for benthos swimmer, frequently molting mechanism and breeding impact on genome.</title>
        <authorList>
            <person name="Sun Y."/>
            <person name="Gao Y."/>
            <person name="Yu Y."/>
        </authorList>
    </citation>
    <scope>NUCLEOTIDE SEQUENCE [LARGE SCALE GENOMIC DNA]</scope>
    <source>
        <tissue evidence="2">Muscle</tissue>
    </source>
</reference>
<evidence type="ECO:0000313" key="2">
    <source>
        <dbReference type="EMBL" id="ROT73131.1"/>
    </source>
</evidence>
<evidence type="ECO:0000259" key="1">
    <source>
        <dbReference type="PROSITE" id="PS00028"/>
    </source>
</evidence>
<dbReference type="InterPro" id="IPR013087">
    <property type="entry name" value="Znf_C2H2_type"/>
</dbReference>
<evidence type="ECO:0000313" key="3">
    <source>
        <dbReference type="Proteomes" id="UP000283509"/>
    </source>
</evidence>